<evidence type="ECO:0000256" key="1">
    <source>
        <dbReference type="ARBA" id="ARBA00022448"/>
    </source>
</evidence>
<dbReference type="PRINTS" id="PR00691">
    <property type="entry name" value="ADHESINB"/>
</dbReference>
<organism evidence="6 7">
    <name type="scientific">Macrococcus bovicus</name>
    <dbReference type="NCBI Taxonomy" id="69968"/>
    <lineage>
        <taxon>Bacteria</taxon>
        <taxon>Bacillati</taxon>
        <taxon>Bacillota</taxon>
        <taxon>Bacilli</taxon>
        <taxon>Bacillales</taxon>
        <taxon>Staphylococcaceae</taxon>
        <taxon>Macrococcus</taxon>
    </lineage>
</organism>
<evidence type="ECO:0000256" key="5">
    <source>
        <dbReference type="SAM" id="SignalP"/>
    </source>
</evidence>
<sequence>MKRLTTLLLMGTLVLGACGQNSNDKGEQLKVYTTVFPFKSMTEQIGGDHVEVKSIYPNGTDIHTFEPTQQDTLNIAKSDLFIYSSDELDSVAAKINKAAKSKETLAVASNLEEKQLLEHHHDHESEHAHEHEHGHESEHAHEHEHGHEESAHDPHVWLDPVMNKTFAKEIKDKLVKLDPDNKSDYSKNYEKLIKDIDNIDMKLRAITKNPKRDTVYISHESIGYLANRYHFTEKGVSGMNNEEPSQQEIVTMINDINELKIPYILYEQNIPSKITDVIKAKTNTEALKFHNMSVLTDEDAKNKDVTYQSLMKENITALDQALNH</sequence>
<feature type="signal peptide" evidence="5">
    <location>
        <begin position="1"/>
        <end position="19"/>
    </location>
</feature>
<comment type="similarity">
    <text evidence="3">Belongs to the bacterial solute-binding protein 9 family.</text>
</comment>
<evidence type="ECO:0000313" key="7">
    <source>
        <dbReference type="Proteomes" id="UP000294843"/>
    </source>
</evidence>
<dbReference type="InterPro" id="IPR006127">
    <property type="entry name" value="ZnuA-like"/>
</dbReference>
<reference evidence="6 7" key="1">
    <citation type="submission" date="2019-01" db="EMBL/GenBank/DDBJ databases">
        <title>Draft genome sequences of the type strains of six Macrococcus species.</title>
        <authorList>
            <person name="Mazhar S."/>
            <person name="Altermann E."/>
            <person name="Hill C."/>
            <person name="Mcauliffe O."/>
        </authorList>
    </citation>
    <scope>NUCLEOTIDE SEQUENCE [LARGE SCALE GENOMIC DNA]</scope>
    <source>
        <strain evidence="6 7">ATCC 51825</strain>
    </source>
</reference>
<dbReference type="GO" id="GO:0030001">
    <property type="term" value="P:metal ion transport"/>
    <property type="evidence" value="ECO:0007669"/>
    <property type="project" value="InterPro"/>
</dbReference>
<evidence type="ECO:0000313" key="6">
    <source>
        <dbReference type="EMBL" id="TDM15349.1"/>
    </source>
</evidence>
<keyword evidence="2 5" id="KW-0732">Signal</keyword>
<dbReference type="InterPro" id="IPR050492">
    <property type="entry name" value="Bact_metal-bind_prot9"/>
</dbReference>
<evidence type="ECO:0000256" key="4">
    <source>
        <dbReference type="SAM" id="MobiDB-lite"/>
    </source>
</evidence>
<keyword evidence="1 3" id="KW-0813">Transport</keyword>
<dbReference type="PROSITE" id="PS51257">
    <property type="entry name" value="PROKAR_LIPOPROTEIN"/>
    <property type="match status" value="1"/>
</dbReference>
<evidence type="ECO:0000256" key="3">
    <source>
        <dbReference type="RuleBase" id="RU003512"/>
    </source>
</evidence>
<gene>
    <name evidence="6" type="ORF">ERX55_00115</name>
</gene>
<dbReference type="InterPro" id="IPR006129">
    <property type="entry name" value="AdhesinB"/>
</dbReference>
<dbReference type="Pfam" id="PF01297">
    <property type="entry name" value="ZnuA"/>
    <property type="match status" value="1"/>
</dbReference>
<protein>
    <submittedName>
        <fullName evidence="6">ABC transporter substrate-binding protein</fullName>
    </submittedName>
</protein>
<dbReference type="RefSeq" id="WP_133450558.1">
    <property type="nucleotide sequence ID" value="NZ_SCWF01000001.1"/>
</dbReference>
<dbReference type="PANTHER" id="PTHR42953:SF8">
    <property type="entry name" value="ZINT DOMAIN-CONTAINING PROTEIN"/>
    <property type="match status" value="1"/>
</dbReference>
<comment type="caution">
    <text evidence="6">The sequence shown here is derived from an EMBL/GenBank/DDBJ whole genome shotgun (WGS) entry which is preliminary data.</text>
</comment>
<accession>A0A4V3BFV9</accession>
<dbReference type="EMBL" id="SCWF01000001">
    <property type="protein sequence ID" value="TDM15349.1"/>
    <property type="molecule type" value="Genomic_DNA"/>
</dbReference>
<dbReference type="InterPro" id="IPR006128">
    <property type="entry name" value="Lipoprotein_PsaA-like"/>
</dbReference>
<dbReference type="OrthoDB" id="9810636at2"/>
<dbReference type="PRINTS" id="PR00690">
    <property type="entry name" value="ADHESNFAMILY"/>
</dbReference>
<dbReference type="GO" id="GO:0007155">
    <property type="term" value="P:cell adhesion"/>
    <property type="evidence" value="ECO:0007669"/>
    <property type="project" value="InterPro"/>
</dbReference>
<dbReference type="Gene3D" id="3.40.50.1980">
    <property type="entry name" value="Nitrogenase molybdenum iron protein domain"/>
    <property type="match status" value="2"/>
</dbReference>
<dbReference type="GO" id="GO:0046872">
    <property type="term" value="F:metal ion binding"/>
    <property type="evidence" value="ECO:0007669"/>
    <property type="project" value="InterPro"/>
</dbReference>
<dbReference type="AlphaFoldDB" id="A0A4V3BFV9"/>
<keyword evidence="7" id="KW-1185">Reference proteome</keyword>
<feature type="chain" id="PRO_5039475148" evidence="5">
    <location>
        <begin position="20"/>
        <end position="324"/>
    </location>
</feature>
<evidence type="ECO:0000256" key="2">
    <source>
        <dbReference type="ARBA" id="ARBA00022729"/>
    </source>
</evidence>
<name>A0A4V3BFV9_9STAP</name>
<proteinExistence type="inferred from homology"/>
<dbReference type="Proteomes" id="UP000294843">
    <property type="component" value="Unassembled WGS sequence"/>
</dbReference>
<dbReference type="SUPFAM" id="SSF53807">
    <property type="entry name" value="Helical backbone' metal receptor"/>
    <property type="match status" value="1"/>
</dbReference>
<feature type="region of interest" description="Disordered" evidence="4">
    <location>
        <begin position="121"/>
        <end position="152"/>
    </location>
</feature>
<dbReference type="PANTHER" id="PTHR42953">
    <property type="entry name" value="HIGH-AFFINITY ZINC UPTAKE SYSTEM PROTEIN ZNUA-RELATED"/>
    <property type="match status" value="1"/>
</dbReference>